<proteinExistence type="predicted"/>
<accession>A0ABX3FI84</accession>
<reference evidence="1 2" key="1">
    <citation type="submission" date="2016-09" db="EMBL/GenBank/DDBJ databases">
        <title>Genomic Taxonomy of the Vibrionaceae.</title>
        <authorList>
            <person name="Gonzalez-Castillo A."/>
            <person name="Gomez-Gil B."/>
            <person name="Enciso-Ibarra K."/>
        </authorList>
    </citation>
    <scope>NUCLEOTIDE SEQUENCE [LARGE SCALE GENOMIC DNA]</scope>
    <source>
        <strain evidence="1 2">CAIM 1902</strain>
    </source>
</reference>
<name>A0ABX3FI84_9VIBR</name>
<protein>
    <recommendedName>
        <fullName evidence="3">AsmA domain-containing protein</fullName>
    </recommendedName>
</protein>
<comment type="caution">
    <text evidence="1">The sequence shown here is derived from an EMBL/GenBank/DDBJ whole genome shotgun (WGS) entry which is preliminary data.</text>
</comment>
<dbReference type="RefSeq" id="WP_075714995.1">
    <property type="nucleotide sequence ID" value="NZ_AP019656.1"/>
</dbReference>
<sequence length="104" mass="10885">MPNTRTINGHALDKDINVTASDVGALSQATADLRYLLKAGDTVIGNLTINGDLLARKNATIKGNMSLEQILKLVNNLNVDGTIRATGDVWAFEPAAGKAGEAPV</sequence>
<evidence type="ECO:0000313" key="1">
    <source>
        <dbReference type="EMBL" id="OLQ91650.1"/>
    </source>
</evidence>
<organism evidence="1 2">
    <name type="scientific">Vibrio panuliri</name>
    <dbReference type="NCBI Taxonomy" id="1381081"/>
    <lineage>
        <taxon>Bacteria</taxon>
        <taxon>Pseudomonadati</taxon>
        <taxon>Pseudomonadota</taxon>
        <taxon>Gammaproteobacteria</taxon>
        <taxon>Vibrionales</taxon>
        <taxon>Vibrionaceae</taxon>
        <taxon>Vibrio</taxon>
    </lineage>
</organism>
<dbReference type="EMBL" id="MJMH01000172">
    <property type="protein sequence ID" value="OLQ91650.1"/>
    <property type="molecule type" value="Genomic_DNA"/>
</dbReference>
<evidence type="ECO:0008006" key="3">
    <source>
        <dbReference type="Google" id="ProtNLM"/>
    </source>
</evidence>
<gene>
    <name evidence="1" type="ORF">BIY20_09615</name>
</gene>
<keyword evidence="2" id="KW-1185">Reference proteome</keyword>
<dbReference type="Proteomes" id="UP000186039">
    <property type="component" value="Unassembled WGS sequence"/>
</dbReference>
<evidence type="ECO:0000313" key="2">
    <source>
        <dbReference type="Proteomes" id="UP000186039"/>
    </source>
</evidence>